<organism evidence="1">
    <name type="scientific">marine metagenome</name>
    <dbReference type="NCBI Taxonomy" id="408172"/>
    <lineage>
        <taxon>unclassified sequences</taxon>
        <taxon>metagenomes</taxon>
        <taxon>ecological metagenomes</taxon>
    </lineage>
</organism>
<evidence type="ECO:0000313" key="1">
    <source>
        <dbReference type="EMBL" id="SVA82400.1"/>
    </source>
</evidence>
<dbReference type="EMBL" id="UINC01019462">
    <property type="protein sequence ID" value="SVA82400.1"/>
    <property type="molecule type" value="Genomic_DNA"/>
</dbReference>
<name>A0A381YZM5_9ZZZZ</name>
<dbReference type="Pfam" id="PF19649">
    <property type="entry name" value="DUF6152"/>
    <property type="match status" value="1"/>
</dbReference>
<evidence type="ECO:0008006" key="2">
    <source>
        <dbReference type="Google" id="ProtNLM"/>
    </source>
</evidence>
<gene>
    <name evidence="1" type="ORF">METZ01_LOCUS135254</name>
</gene>
<protein>
    <recommendedName>
        <fullName evidence="2">OB-fold nucleic acid binding domain-containing protein</fullName>
    </recommendedName>
</protein>
<reference evidence="1" key="1">
    <citation type="submission" date="2018-05" db="EMBL/GenBank/DDBJ databases">
        <authorList>
            <person name="Lanie J.A."/>
            <person name="Ng W.-L."/>
            <person name="Kazmierczak K.M."/>
            <person name="Andrzejewski T.M."/>
            <person name="Davidsen T.M."/>
            <person name="Wayne K.J."/>
            <person name="Tettelin H."/>
            <person name="Glass J.I."/>
            <person name="Rusch D."/>
            <person name="Podicherti R."/>
            <person name="Tsui H.-C.T."/>
            <person name="Winkler M.E."/>
        </authorList>
    </citation>
    <scope>NUCLEOTIDE SEQUENCE</scope>
</reference>
<accession>A0A381YZM5</accession>
<sequence length="134" mass="15449">MLLKFFGIVCTGLIAPLVFHTLNPLLAHHANSAYDREKIVELKGTVTKWQFINPHAGLWMNVTDVQGNTQEWSGEFQSIQDLYRFFRWNKDTFKTGDTITITGNPDRRPDTHSIWTSTVIFPNDKEVDVRNTPE</sequence>
<proteinExistence type="predicted"/>
<dbReference type="AlphaFoldDB" id="A0A381YZM5"/>
<dbReference type="InterPro" id="IPR046150">
    <property type="entry name" value="DUF6152"/>
</dbReference>